<dbReference type="AlphaFoldDB" id="A0A0A2C646"/>
<dbReference type="Proteomes" id="UP000030392">
    <property type="component" value="Unassembled WGS sequence"/>
</dbReference>
<gene>
    <name evidence="1" type="ORF">EV03_0544</name>
</gene>
<accession>A0A0A2C646</accession>
<dbReference type="EMBL" id="JNAX01000005">
    <property type="protein sequence ID" value="KGG21803.1"/>
    <property type="molecule type" value="Genomic_DNA"/>
</dbReference>
<name>A0A0A2C646_PROMR</name>
<evidence type="ECO:0000313" key="2">
    <source>
        <dbReference type="Proteomes" id="UP000030392"/>
    </source>
</evidence>
<organism evidence="1 2">
    <name type="scientific">Prochlorococcus marinus str. PAC1</name>
    <dbReference type="NCBI Taxonomy" id="59924"/>
    <lineage>
        <taxon>Bacteria</taxon>
        <taxon>Bacillati</taxon>
        <taxon>Cyanobacteriota</taxon>
        <taxon>Cyanophyceae</taxon>
        <taxon>Synechococcales</taxon>
        <taxon>Prochlorococcaceae</taxon>
        <taxon>Prochlorococcus</taxon>
    </lineage>
</organism>
<protein>
    <submittedName>
        <fullName evidence="1">Uncharacterized protein</fullName>
    </submittedName>
</protein>
<evidence type="ECO:0000313" key="1">
    <source>
        <dbReference type="EMBL" id="KGG21803.1"/>
    </source>
</evidence>
<comment type="caution">
    <text evidence="1">The sequence shown here is derived from an EMBL/GenBank/DDBJ whole genome shotgun (WGS) entry which is preliminary data.</text>
</comment>
<sequence>MGSGHPYYPIDPWTLEGVLFNWYDLSLRISNFSKITLGDKNGDKI</sequence>
<reference evidence="2" key="1">
    <citation type="journal article" date="2014" name="Sci. Data">
        <title>Genomes of diverse isolates of the marine cyanobacterium Prochlorococcus.</title>
        <authorList>
            <person name="Biller S."/>
            <person name="Berube P."/>
            <person name="Thompson J."/>
            <person name="Kelly L."/>
            <person name="Roggensack S."/>
            <person name="Awad L."/>
            <person name="Roache-Johnson K."/>
            <person name="Ding H."/>
            <person name="Giovannoni S.J."/>
            <person name="Moore L.R."/>
            <person name="Chisholm S.W."/>
        </authorList>
    </citation>
    <scope>NUCLEOTIDE SEQUENCE [LARGE SCALE GENOMIC DNA]</scope>
    <source>
        <strain evidence="2">PAC1</strain>
    </source>
</reference>
<proteinExistence type="predicted"/>